<feature type="region of interest" description="Uridylyltransferase" evidence="8">
    <location>
        <begin position="1"/>
        <end position="338"/>
    </location>
</feature>
<evidence type="ECO:0000259" key="10">
    <source>
        <dbReference type="PROSITE" id="PS51831"/>
    </source>
</evidence>
<reference evidence="11" key="1">
    <citation type="submission" date="2023-08" db="EMBL/GenBank/DDBJ databases">
        <title>Emergence of clinically-relevant ST2 carbapenem-resistant Acinetobacter baumannii strains in hospital sewages in Zhejiang, East of China.</title>
        <authorList>
            <person name="Kaichao C."/>
            <person name="Zhang R."/>
        </authorList>
    </citation>
    <scope>NUCLEOTIDE SEQUENCE</scope>
    <source>
        <strain evidence="11">M-RB-37</strain>
    </source>
</reference>
<dbReference type="SMART" id="SM00471">
    <property type="entry name" value="HDc"/>
    <property type="match status" value="1"/>
</dbReference>
<feature type="domain" description="ACT" evidence="9">
    <location>
        <begin position="814"/>
        <end position="892"/>
    </location>
</feature>
<keyword evidence="4 8" id="KW-0378">Hydrolase</keyword>
<dbReference type="Proteomes" id="UP001243844">
    <property type="component" value="Unassembled WGS sequence"/>
</dbReference>
<dbReference type="CDD" id="cd04899">
    <property type="entry name" value="ACT_ACR-UUR-like_2"/>
    <property type="match status" value="1"/>
</dbReference>
<dbReference type="PROSITE" id="PS51671">
    <property type="entry name" value="ACT"/>
    <property type="match status" value="2"/>
</dbReference>
<dbReference type="PANTHER" id="PTHR47320">
    <property type="entry name" value="BIFUNCTIONAL URIDYLYLTRANSFERASE/URIDYLYL-REMOVING ENZYME"/>
    <property type="match status" value="1"/>
</dbReference>
<keyword evidence="6 8" id="KW-0511">Multifunctional enzyme</keyword>
<dbReference type="CDD" id="cd05401">
    <property type="entry name" value="NT_GlnE_GlnD_like"/>
    <property type="match status" value="1"/>
</dbReference>
<dbReference type="PROSITE" id="PS51831">
    <property type="entry name" value="HD"/>
    <property type="match status" value="1"/>
</dbReference>
<keyword evidence="1 8" id="KW-0808">Transferase</keyword>
<dbReference type="CDD" id="cd04900">
    <property type="entry name" value="ACT_UUR-like_1"/>
    <property type="match status" value="1"/>
</dbReference>
<feature type="domain" description="HD" evidence="10">
    <location>
        <begin position="458"/>
        <end position="580"/>
    </location>
</feature>
<comment type="similarity">
    <text evidence="8">Belongs to the GlnD family.</text>
</comment>
<dbReference type="InterPro" id="IPR003607">
    <property type="entry name" value="HD/PDEase_dom"/>
</dbReference>
<comment type="caution">
    <text evidence="11">The sequence shown here is derived from an EMBL/GenBank/DDBJ whole genome shotgun (WGS) entry which is preliminary data.</text>
</comment>
<dbReference type="InterPro" id="IPR002912">
    <property type="entry name" value="ACT_dom"/>
</dbReference>
<dbReference type="Gene3D" id="1.20.120.330">
    <property type="entry name" value="Nucleotidyltransferases domain 2"/>
    <property type="match status" value="1"/>
</dbReference>
<dbReference type="PANTHER" id="PTHR47320:SF1">
    <property type="entry name" value="BIFUNCTIONAL URIDYLYLTRANSFERASE_URIDYLYL-REMOVING ENZYME"/>
    <property type="match status" value="1"/>
</dbReference>
<dbReference type="EMBL" id="JAVIDL010000016">
    <property type="protein sequence ID" value="MDQ8936009.1"/>
    <property type="molecule type" value="Genomic_DNA"/>
</dbReference>
<dbReference type="EC" id="2.7.7.59" evidence="8"/>
<comment type="catalytic activity">
    <reaction evidence="7">
        <text>guanosine 3',5'-bis(diphosphate) + H2O = GDP + diphosphate + H(+)</text>
        <dbReference type="Rhea" id="RHEA:14253"/>
        <dbReference type="ChEBI" id="CHEBI:15377"/>
        <dbReference type="ChEBI" id="CHEBI:15378"/>
        <dbReference type="ChEBI" id="CHEBI:33019"/>
        <dbReference type="ChEBI" id="CHEBI:58189"/>
        <dbReference type="ChEBI" id="CHEBI:77828"/>
        <dbReference type="EC" id="3.1.7.2"/>
    </reaction>
</comment>
<dbReference type="GO" id="GO:0008081">
    <property type="term" value="F:phosphoric diester hydrolase activity"/>
    <property type="evidence" value="ECO:0007669"/>
    <property type="project" value="UniProtKB-UniRule"/>
</dbReference>
<accession>A0AAW8JEC8</accession>
<comment type="catalytic activity">
    <reaction evidence="8">
        <text>[protein-PII]-L-tyrosine + UTP = [protein-PII]-uridylyl-L-tyrosine + diphosphate</text>
        <dbReference type="Rhea" id="RHEA:13673"/>
        <dbReference type="Rhea" id="RHEA-COMP:12147"/>
        <dbReference type="Rhea" id="RHEA-COMP:12148"/>
        <dbReference type="ChEBI" id="CHEBI:33019"/>
        <dbReference type="ChEBI" id="CHEBI:46398"/>
        <dbReference type="ChEBI" id="CHEBI:46858"/>
        <dbReference type="ChEBI" id="CHEBI:90602"/>
        <dbReference type="EC" id="2.7.7.59"/>
    </reaction>
</comment>
<dbReference type="CDD" id="cd00077">
    <property type="entry name" value="HDc"/>
    <property type="match status" value="1"/>
</dbReference>
<name>A0AAW8JEC8_9GAMM</name>
<protein>
    <recommendedName>
        <fullName evidence="8">Bifunctional uridylyltransferase/uridylyl-removing enzyme</fullName>
        <shortName evidence="8">UTase/UR</shortName>
    </recommendedName>
    <alternativeName>
        <fullName evidence="8">Bifunctional [protein-PII] modification enzyme</fullName>
    </alternativeName>
    <alternativeName>
        <fullName evidence="8">Bifunctional nitrogen sensor protein</fullName>
    </alternativeName>
    <domain>
        <recommendedName>
            <fullName evidence="8">[Protein-PII] uridylyltransferase</fullName>
            <shortName evidence="8">PII uridylyltransferase</shortName>
            <shortName evidence="8">UTase</shortName>
            <ecNumber evidence="8">2.7.7.59</ecNumber>
        </recommendedName>
    </domain>
    <domain>
        <recommendedName>
            <fullName evidence="8">[Protein-PII]-UMP uridylyl-removing enzyme</fullName>
            <shortName evidence="8">UR</shortName>
            <ecNumber evidence="8">3.1.4.-</ecNumber>
        </recommendedName>
    </domain>
</protein>
<sequence length="893" mass="103303">MIQITLLKDDLRFPDDIQAINQWRDTVETELEQYFEAGHPIRDTLKARSDSIDSILNLLWQHAGLDQSPLALFAVGGYGRREMLPCSDVDIMVLSEQDLNPEQEAMVTTFISSLWDVGQLKPGVSVRTIQCCFEQATADLSIATTLIEARLICGNAFLRKWPRRVVSQTWTDRTFFDAKMQEQVQRHAQHNNTESNLEPDIKNAPGGIRDINQIGWIAKRHFRVNRIYDLVHLGFISEFELGVLEEAENFLWEIRHHLHRITKRDENRLLFDYQREIATKFGYVKKEDQHINYPIEQFMRRYYRTAQQVSTLNEMLLSYFNESVITPRLPNYERQIEQINERFKLVDGKLAVQHHKIFSEKPSAILEIFYLLASRPEIEGIRARTLRLLILAGKRIDQNFRDNPEHQALFMAIIRGANHRLYDTLLAMKRYGVLGTYIPAFGQIMGLMQYDLFHIYTVDAHTLLLIRNLNRFKDPVYTKDFPVVSSVYQRLLRRDIVMLAALFHDIAKGRGGDHSELGAHDAIEFCRKHGFSERECSLVAWLIQNHLLMSLTAQKKDISDLDVVKDFAEKLGDMEHLNYLYTLTVADINATNPKLWNSWRSSLMRQLYTHARDIIRIGLDRPVDYQMHIEENKFAASELLVTDFSLDQVEKVWQELGDEYFLKESAEEIAWHTRAILEHGDNPEPLVMIRAHRRSGQVTAQDAIQIFIYTQDQPNLFATTVAILDRMNLDVQDARIITAEKAFSLDTYMVLDRLGSLLTDPEREDLVKNTLIQALSRADQYPGLMQRRIPRQLRHFDIENTVDITLNDALQQNMVEISTLDHPGLLAKIGGLFMIQGLDIHSARIATLGERAEDIFFVTKKNAIPMTQKEATVFAEQLKHALDEVSSQIAQPH</sequence>
<organism evidence="11 12">
    <name type="scientific">Acinetobacter rudis</name>
    <dbReference type="NCBI Taxonomy" id="632955"/>
    <lineage>
        <taxon>Bacteria</taxon>
        <taxon>Pseudomonadati</taxon>
        <taxon>Pseudomonadota</taxon>
        <taxon>Gammaproteobacteria</taxon>
        <taxon>Moraxellales</taxon>
        <taxon>Moraxellaceae</taxon>
        <taxon>Acinetobacter</taxon>
    </lineage>
</organism>
<evidence type="ECO:0000256" key="1">
    <source>
        <dbReference type="ARBA" id="ARBA00022679"/>
    </source>
</evidence>
<dbReference type="EC" id="3.1.4.-" evidence="8"/>
<comment type="domain">
    <text evidence="8">Has four distinct domains: an N-terminal nucleotidyltransferase (NT) domain responsible for UTase activity, a central HD domain that encodes UR activity, and two C-terminal ACT domains that seem to have a role in glutamine sensing.</text>
</comment>
<evidence type="ECO:0000256" key="8">
    <source>
        <dbReference type="HAMAP-Rule" id="MF_00277"/>
    </source>
</evidence>
<dbReference type="GO" id="GO:0008893">
    <property type="term" value="F:guanosine-3',5'-bis(diphosphate) 3'-diphosphatase activity"/>
    <property type="evidence" value="ECO:0007669"/>
    <property type="project" value="UniProtKB-EC"/>
</dbReference>
<dbReference type="SUPFAM" id="SSF109604">
    <property type="entry name" value="HD-domain/PDEase-like"/>
    <property type="match status" value="1"/>
</dbReference>
<dbReference type="GO" id="GO:0006808">
    <property type="term" value="P:regulation of nitrogen utilization"/>
    <property type="evidence" value="ECO:0007669"/>
    <property type="project" value="UniProtKB-UniRule"/>
</dbReference>
<dbReference type="GO" id="GO:0008773">
    <property type="term" value="F:[protein-PII] uridylyltransferase activity"/>
    <property type="evidence" value="ECO:0007669"/>
    <property type="project" value="UniProtKB-UniRule"/>
</dbReference>
<dbReference type="SUPFAM" id="SSF81593">
    <property type="entry name" value="Nucleotidyltransferase substrate binding subunit/domain"/>
    <property type="match status" value="1"/>
</dbReference>
<evidence type="ECO:0000256" key="3">
    <source>
        <dbReference type="ARBA" id="ARBA00022737"/>
    </source>
</evidence>
<keyword evidence="5 8" id="KW-0460">Magnesium</keyword>
<comment type="activity regulation">
    <text evidence="8">Uridylyltransferase (UTase) activity is inhibited by glutamine, while glutamine activates uridylyl-removing (UR) activity.</text>
</comment>
<comment type="catalytic activity">
    <reaction evidence="8">
        <text>[protein-PII]-uridylyl-L-tyrosine + H2O = [protein-PII]-L-tyrosine + UMP + H(+)</text>
        <dbReference type="Rhea" id="RHEA:48600"/>
        <dbReference type="Rhea" id="RHEA-COMP:12147"/>
        <dbReference type="Rhea" id="RHEA-COMP:12148"/>
        <dbReference type="ChEBI" id="CHEBI:15377"/>
        <dbReference type="ChEBI" id="CHEBI:15378"/>
        <dbReference type="ChEBI" id="CHEBI:46858"/>
        <dbReference type="ChEBI" id="CHEBI:57865"/>
        <dbReference type="ChEBI" id="CHEBI:90602"/>
    </reaction>
</comment>
<dbReference type="InterPro" id="IPR043519">
    <property type="entry name" value="NT_sf"/>
</dbReference>
<keyword evidence="2 8" id="KW-0548">Nucleotidyltransferase</keyword>
<proteinExistence type="inferred from homology"/>
<dbReference type="InterPro" id="IPR045865">
    <property type="entry name" value="ACT-like_dom_sf"/>
</dbReference>
<dbReference type="InterPro" id="IPR010043">
    <property type="entry name" value="UTase/UR"/>
</dbReference>
<evidence type="ECO:0000313" key="11">
    <source>
        <dbReference type="EMBL" id="MDQ8936009.1"/>
    </source>
</evidence>
<comment type="function">
    <text evidence="8">Modifies, by uridylylation and deuridylylation, the PII regulatory proteins (GlnB and homologs), in response to the nitrogen status of the cell that GlnD senses through the glutamine level. Under low glutamine levels, catalyzes the conversion of the PII proteins and UTP to PII-UMP and PPi, while under higher glutamine levels, GlnD hydrolyzes PII-UMP to PII and UMP (deuridylylation). Thus, controls uridylylation state and activity of the PII proteins, and plays an important role in the regulation of nitrogen metabolism.</text>
</comment>
<keyword evidence="3" id="KW-0677">Repeat</keyword>
<dbReference type="HAMAP" id="MF_00277">
    <property type="entry name" value="PII_uridylyl_transf"/>
    <property type="match status" value="1"/>
</dbReference>
<evidence type="ECO:0000259" key="9">
    <source>
        <dbReference type="PROSITE" id="PS51671"/>
    </source>
</evidence>
<dbReference type="SUPFAM" id="SSF55021">
    <property type="entry name" value="ACT-like"/>
    <property type="match status" value="1"/>
</dbReference>
<evidence type="ECO:0000256" key="5">
    <source>
        <dbReference type="ARBA" id="ARBA00022842"/>
    </source>
</evidence>
<dbReference type="AlphaFoldDB" id="A0AAW8JEC8"/>
<dbReference type="Gene3D" id="1.10.3210.10">
    <property type="entry name" value="Hypothetical protein af1432"/>
    <property type="match status" value="1"/>
</dbReference>
<comment type="caution">
    <text evidence="8">Lacks conserved residue(s) required for the propagation of feature annotation.</text>
</comment>
<feature type="domain" description="ACT" evidence="9">
    <location>
        <begin position="705"/>
        <end position="787"/>
    </location>
</feature>
<evidence type="ECO:0000256" key="6">
    <source>
        <dbReference type="ARBA" id="ARBA00023268"/>
    </source>
</evidence>
<dbReference type="RefSeq" id="WP_308981505.1">
    <property type="nucleotide sequence ID" value="NZ_JAVIDL010000016.1"/>
</dbReference>
<dbReference type="SUPFAM" id="SSF81301">
    <property type="entry name" value="Nucleotidyltransferase"/>
    <property type="match status" value="1"/>
</dbReference>
<dbReference type="NCBIfam" id="TIGR01693">
    <property type="entry name" value="UTase_glnD"/>
    <property type="match status" value="1"/>
</dbReference>
<evidence type="ECO:0000256" key="2">
    <source>
        <dbReference type="ARBA" id="ARBA00022695"/>
    </source>
</evidence>
<dbReference type="InterPro" id="IPR013546">
    <property type="entry name" value="PII_UdlTrfase/GS_AdlTrfase"/>
</dbReference>
<dbReference type="InterPro" id="IPR006674">
    <property type="entry name" value="HD_domain"/>
</dbReference>
<dbReference type="Pfam" id="PF08335">
    <property type="entry name" value="GlnD_UR_UTase"/>
    <property type="match status" value="1"/>
</dbReference>
<dbReference type="Pfam" id="PF01966">
    <property type="entry name" value="HD"/>
    <property type="match status" value="1"/>
</dbReference>
<comment type="cofactor">
    <cofactor evidence="8">
        <name>Mg(2+)</name>
        <dbReference type="ChEBI" id="CHEBI:18420"/>
    </cofactor>
</comment>
<dbReference type="PIRSF" id="PIRSF006288">
    <property type="entry name" value="PII_uridyltransf"/>
    <property type="match status" value="1"/>
</dbReference>
<evidence type="ECO:0000313" key="12">
    <source>
        <dbReference type="Proteomes" id="UP001243844"/>
    </source>
</evidence>
<evidence type="ECO:0000256" key="7">
    <source>
        <dbReference type="ARBA" id="ARBA00047968"/>
    </source>
</evidence>
<gene>
    <name evidence="8 11" type="primary">glnD</name>
    <name evidence="11" type="ORF">RFH47_09735</name>
</gene>
<evidence type="ECO:0000256" key="4">
    <source>
        <dbReference type="ARBA" id="ARBA00022801"/>
    </source>
</evidence>